<dbReference type="Proteomes" id="UP001153269">
    <property type="component" value="Unassembled WGS sequence"/>
</dbReference>
<comment type="caution">
    <text evidence="1">The sequence shown here is derived from an EMBL/GenBank/DDBJ whole genome shotgun (WGS) entry which is preliminary data.</text>
</comment>
<dbReference type="AlphaFoldDB" id="A0A9N7U5B8"/>
<evidence type="ECO:0000313" key="2">
    <source>
        <dbReference type="Proteomes" id="UP001153269"/>
    </source>
</evidence>
<evidence type="ECO:0000313" key="1">
    <source>
        <dbReference type="EMBL" id="CAB1424896.1"/>
    </source>
</evidence>
<dbReference type="EMBL" id="CADEAL010000762">
    <property type="protein sequence ID" value="CAB1424896.1"/>
    <property type="molecule type" value="Genomic_DNA"/>
</dbReference>
<name>A0A9N7U5B8_PLEPL</name>
<organism evidence="1 2">
    <name type="scientific">Pleuronectes platessa</name>
    <name type="common">European plaice</name>
    <dbReference type="NCBI Taxonomy" id="8262"/>
    <lineage>
        <taxon>Eukaryota</taxon>
        <taxon>Metazoa</taxon>
        <taxon>Chordata</taxon>
        <taxon>Craniata</taxon>
        <taxon>Vertebrata</taxon>
        <taxon>Euteleostomi</taxon>
        <taxon>Actinopterygii</taxon>
        <taxon>Neopterygii</taxon>
        <taxon>Teleostei</taxon>
        <taxon>Neoteleostei</taxon>
        <taxon>Acanthomorphata</taxon>
        <taxon>Carangaria</taxon>
        <taxon>Pleuronectiformes</taxon>
        <taxon>Pleuronectoidei</taxon>
        <taxon>Pleuronectidae</taxon>
        <taxon>Pleuronectes</taxon>
    </lineage>
</organism>
<protein>
    <submittedName>
        <fullName evidence="1">Uncharacterized protein</fullName>
    </submittedName>
</protein>
<reference evidence="1" key="1">
    <citation type="submission" date="2020-03" db="EMBL/GenBank/DDBJ databases">
        <authorList>
            <person name="Weist P."/>
        </authorList>
    </citation>
    <scope>NUCLEOTIDE SEQUENCE</scope>
</reference>
<gene>
    <name evidence="1" type="ORF">PLEPLA_LOCUS12825</name>
</gene>
<accession>A0A9N7U5B8</accession>
<sequence length="110" mass="11786">MSTVPKTLEKTCRVCSVEVPVFAPGTCRCLLQGRAGKGTVSLPLRPFRCLTGPGGEAEEQEEGGRELCLITFVARTDLLHAPRAARTGAGHQQLVAASVNRFKINSYPGF</sequence>
<keyword evidence="2" id="KW-1185">Reference proteome</keyword>
<proteinExistence type="predicted"/>